<dbReference type="Proteomes" id="UP001303222">
    <property type="component" value="Unassembled WGS sequence"/>
</dbReference>
<evidence type="ECO:0000313" key="2">
    <source>
        <dbReference type="Proteomes" id="UP001303222"/>
    </source>
</evidence>
<reference evidence="1" key="1">
    <citation type="journal article" date="2023" name="Mol. Phylogenet. Evol.">
        <title>Genome-scale phylogeny and comparative genomics of the fungal order Sordariales.</title>
        <authorList>
            <person name="Hensen N."/>
            <person name="Bonometti L."/>
            <person name="Westerberg I."/>
            <person name="Brannstrom I.O."/>
            <person name="Guillou S."/>
            <person name="Cros-Aarteil S."/>
            <person name="Calhoun S."/>
            <person name="Haridas S."/>
            <person name="Kuo A."/>
            <person name="Mondo S."/>
            <person name="Pangilinan J."/>
            <person name="Riley R."/>
            <person name="LaButti K."/>
            <person name="Andreopoulos B."/>
            <person name="Lipzen A."/>
            <person name="Chen C."/>
            <person name="Yan M."/>
            <person name="Daum C."/>
            <person name="Ng V."/>
            <person name="Clum A."/>
            <person name="Steindorff A."/>
            <person name="Ohm R.A."/>
            <person name="Martin F."/>
            <person name="Silar P."/>
            <person name="Natvig D.O."/>
            <person name="Lalanne C."/>
            <person name="Gautier V."/>
            <person name="Ament-Velasquez S.L."/>
            <person name="Kruys A."/>
            <person name="Hutchinson M.I."/>
            <person name="Powell A.J."/>
            <person name="Barry K."/>
            <person name="Miller A.N."/>
            <person name="Grigoriev I.V."/>
            <person name="Debuchy R."/>
            <person name="Gladieux P."/>
            <person name="Hiltunen Thoren M."/>
            <person name="Johannesson H."/>
        </authorList>
    </citation>
    <scope>NUCLEOTIDE SEQUENCE</scope>
    <source>
        <strain evidence="1">CBS 626.80</strain>
    </source>
</reference>
<gene>
    <name evidence="1" type="ORF">QBC32DRAFT_42625</name>
</gene>
<name>A0AAN6NSI5_9PEZI</name>
<evidence type="ECO:0000313" key="1">
    <source>
        <dbReference type="EMBL" id="KAK3949092.1"/>
    </source>
</evidence>
<accession>A0AAN6NSI5</accession>
<proteinExistence type="predicted"/>
<reference evidence="1" key="2">
    <citation type="submission" date="2023-06" db="EMBL/GenBank/DDBJ databases">
        <authorList>
            <consortium name="Lawrence Berkeley National Laboratory"/>
            <person name="Mondo S.J."/>
            <person name="Hensen N."/>
            <person name="Bonometti L."/>
            <person name="Westerberg I."/>
            <person name="Brannstrom I.O."/>
            <person name="Guillou S."/>
            <person name="Cros-Aarteil S."/>
            <person name="Calhoun S."/>
            <person name="Haridas S."/>
            <person name="Kuo A."/>
            <person name="Pangilinan J."/>
            <person name="Riley R."/>
            <person name="Labutti K."/>
            <person name="Andreopoulos B."/>
            <person name="Lipzen A."/>
            <person name="Chen C."/>
            <person name="Yanf M."/>
            <person name="Daum C."/>
            <person name="Ng V."/>
            <person name="Clum A."/>
            <person name="Steindorff A."/>
            <person name="Ohm R."/>
            <person name="Martin F."/>
            <person name="Silar P."/>
            <person name="Natvig D."/>
            <person name="Lalanne C."/>
            <person name="Gautier V."/>
            <person name="Ament-Velasquez S.L."/>
            <person name="Kruys A."/>
            <person name="Hutchinson M.I."/>
            <person name="Powell A.J."/>
            <person name="Barry K."/>
            <person name="Miller A.N."/>
            <person name="Grigoriev I.V."/>
            <person name="Debuchy R."/>
            <person name="Gladieux P."/>
            <person name="Thoren M.H."/>
            <person name="Johannesson H."/>
        </authorList>
    </citation>
    <scope>NUCLEOTIDE SEQUENCE</scope>
    <source>
        <strain evidence="1">CBS 626.80</strain>
    </source>
</reference>
<protein>
    <submittedName>
        <fullName evidence="1">Uncharacterized protein</fullName>
    </submittedName>
</protein>
<dbReference type="EMBL" id="MU859229">
    <property type="protein sequence ID" value="KAK3949092.1"/>
    <property type="molecule type" value="Genomic_DNA"/>
</dbReference>
<dbReference type="AlphaFoldDB" id="A0AAN6NSI5"/>
<organism evidence="1 2">
    <name type="scientific">Pseudoneurospora amorphoporcata</name>
    <dbReference type="NCBI Taxonomy" id="241081"/>
    <lineage>
        <taxon>Eukaryota</taxon>
        <taxon>Fungi</taxon>
        <taxon>Dikarya</taxon>
        <taxon>Ascomycota</taxon>
        <taxon>Pezizomycotina</taxon>
        <taxon>Sordariomycetes</taxon>
        <taxon>Sordariomycetidae</taxon>
        <taxon>Sordariales</taxon>
        <taxon>Sordariaceae</taxon>
        <taxon>Pseudoneurospora</taxon>
    </lineage>
</organism>
<sequence length="199" mass="21732">MKHTKQLKVMVRFHQGQQLPREPVRSPSPHRPFTATGLFIPDESTRGSPAQSGAIMPGLMSVATVRILCNKRVQKQAGPLLASHWTRYSSLKAALFTEPGLQQAIGGPPTRVVAFLSYPRPAGLLTSPAPMLPSSLFPGTRLFQLRHSRGSAPPSLRPPTAPKSWRAVGPCRITASHNIPAAEAQSLNKWLCYQAHPQR</sequence>
<comment type="caution">
    <text evidence="1">The sequence shown here is derived from an EMBL/GenBank/DDBJ whole genome shotgun (WGS) entry which is preliminary data.</text>
</comment>
<keyword evidence="2" id="KW-1185">Reference proteome</keyword>